<dbReference type="Pfam" id="PF10983">
    <property type="entry name" value="DUF2793"/>
    <property type="match status" value="1"/>
</dbReference>
<dbReference type="AlphaFoldDB" id="A0A2W5NLD0"/>
<dbReference type="Proteomes" id="UP000249185">
    <property type="component" value="Unassembled WGS sequence"/>
</dbReference>
<dbReference type="InterPro" id="IPR021251">
    <property type="entry name" value="DUF2793"/>
</dbReference>
<evidence type="ECO:0008006" key="4">
    <source>
        <dbReference type="Google" id="ProtNLM"/>
    </source>
</evidence>
<proteinExistence type="predicted"/>
<organism evidence="2 3">
    <name type="scientific">Rhodovulum sulfidophilum</name>
    <name type="common">Rhodobacter sulfidophilus</name>
    <dbReference type="NCBI Taxonomy" id="35806"/>
    <lineage>
        <taxon>Bacteria</taxon>
        <taxon>Pseudomonadati</taxon>
        <taxon>Pseudomonadota</taxon>
        <taxon>Alphaproteobacteria</taxon>
        <taxon>Rhodobacterales</taxon>
        <taxon>Paracoccaceae</taxon>
        <taxon>Rhodovulum</taxon>
    </lineage>
</organism>
<evidence type="ECO:0000256" key="1">
    <source>
        <dbReference type="SAM" id="MobiDB-lite"/>
    </source>
</evidence>
<feature type="region of interest" description="Disordered" evidence="1">
    <location>
        <begin position="1"/>
        <end position="36"/>
    </location>
</feature>
<comment type="caution">
    <text evidence="2">The sequence shown here is derived from an EMBL/GenBank/DDBJ whole genome shotgun (WGS) entry which is preliminary data.</text>
</comment>
<feature type="compositionally biased region" description="Basic residues" evidence="1">
    <location>
        <begin position="1"/>
        <end position="14"/>
    </location>
</feature>
<gene>
    <name evidence="2" type="ORF">DI556_05635</name>
</gene>
<protein>
    <recommendedName>
        <fullName evidence="4">DUF2793 domain-containing protein</fullName>
    </recommendedName>
</protein>
<evidence type="ECO:0000313" key="3">
    <source>
        <dbReference type="Proteomes" id="UP000249185"/>
    </source>
</evidence>
<accession>A0A2W5NLD0</accession>
<feature type="compositionally biased region" description="Polar residues" evidence="1">
    <location>
        <begin position="22"/>
        <end position="36"/>
    </location>
</feature>
<name>A0A2W5NLD0_RHOSU</name>
<evidence type="ECO:0000313" key="2">
    <source>
        <dbReference type="EMBL" id="PZQ51635.1"/>
    </source>
</evidence>
<dbReference type="EMBL" id="QFPW01000002">
    <property type="protein sequence ID" value="PZQ51635.1"/>
    <property type="molecule type" value="Genomic_DNA"/>
</dbReference>
<reference evidence="2 3" key="1">
    <citation type="submission" date="2017-08" db="EMBL/GenBank/DDBJ databases">
        <title>Infants hospitalized years apart are colonized by the same room-sourced microbial strains.</title>
        <authorList>
            <person name="Brooks B."/>
            <person name="Olm M.R."/>
            <person name="Firek B.A."/>
            <person name="Baker R."/>
            <person name="Thomas B.C."/>
            <person name="Morowitz M.J."/>
            <person name="Banfield J.F."/>
        </authorList>
    </citation>
    <scope>NUCLEOTIDE SEQUENCE [LARGE SCALE GENOMIC DNA]</scope>
    <source>
        <strain evidence="2">S2_005_002_R2_34</strain>
    </source>
</reference>
<sequence>MPRRIRISMARRGRLPSPWRRSPNSSAPAPTRGSHSMAKTANLGLPLIAPSQAQKHVTVNDALSRLDAVTQLRVLDTAGAVPPAEADDGACYVVASGAIGDWAGRSSQIAFRSNGGWLFLEPASGWRAWNVNEATSVVFDGTEWVSGAAAMSAHGACTIAEISEFEYAITPGAAHTIAGAIPANSQVLGVSGRVLEAITGTGVSGWRIGVPGAEGRFGTGLGTGAGSYLLGLSGAPTAYYADTPLTVGAEGGVFASGRLRIAVHVLRLRPPR</sequence>